<feature type="domain" description="DUF7952" evidence="7">
    <location>
        <begin position="180"/>
        <end position="310"/>
    </location>
</feature>
<keyword evidence="3" id="KW-0804">Transcription</keyword>
<feature type="compositionally biased region" description="Basic and acidic residues" evidence="5">
    <location>
        <begin position="690"/>
        <end position="706"/>
    </location>
</feature>
<evidence type="ECO:0000256" key="2">
    <source>
        <dbReference type="ARBA" id="ARBA00023015"/>
    </source>
</evidence>
<feature type="region of interest" description="Disordered" evidence="5">
    <location>
        <begin position="642"/>
        <end position="774"/>
    </location>
</feature>
<dbReference type="SUPFAM" id="SSF46689">
    <property type="entry name" value="Homeodomain-like"/>
    <property type="match status" value="1"/>
</dbReference>
<comment type="caution">
    <text evidence="8">The sequence shown here is derived from an EMBL/GenBank/DDBJ whole genome shotgun (WGS) entry which is preliminary data.</text>
</comment>
<dbReference type="InterPro" id="IPR009057">
    <property type="entry name" value="Homeodomain-like_sf"/>
</dbReference>
<dbReference type="PANTHER" id="PTHR13859:SF11">
    <property type="entry name" value="GRUNGE, ISOFORM J"/>
    <property type="match status" value="1"/>
</dbReference>
<feature type="region of interest" description="Disordered" evidence="5">
    <location>
        <begin position="504"/>
        <end position="527"/>
    </location>
</feature>
<evidence type="ECO:0000256" key="5">
    <source>
        <dbReference type="SAM" id="MobiDB-lite"/>
    </source>
</evidence>
<evidence type="ECO:0008006" key="10">
    <source>
        <dbReference type="Google" id="ProtNLM"/>
    </source>
</evidence>
<keyword evidence="4" id="KW-0539">Nucleus</keyword>
<dbReference type="PANTHER" id="PTHR13859">
    <property type="entry name" value="ATROPHIN-RELATED"/>
    <property type="match status" value="1"/>
</dbReference>
<feature type="compositionally biased region" description="Polar residues" evidence="5">
    <location>
        <begin position="749"/>
        <end position="763"/>
    </location>
</feature>
<comment type="subcellular location">
    <subcellularLocation>
        <location evidence="1">Nucleus</location>
    </subcellularLocation>
</comment>
<dbReference type="GO" id="GO:0005634">
    <property type="term" value="C:nucleus"/>
    <property type="evidence" value="ECO:0007669"/>
    <property type="project" value="UniProtKB-SubCell"/>
</dbReference>
<accession>A0AAN8U4Z8</accession>
<gene>
    <name evidence="8" type="ORF">RDI58_001388</name>
</gene>
<organism evidence="8 9">
    <name type="scientific">Solanum bulbocastanum</name>
    <name type="common">Wild potato</name>
    <dbReference type="NCBI Taxonomy" id="147425"/>
    <lineage>
        <taxon>Eukaryota</taxon>
        <taxon>Viridiplantae</taxon>
        <taxon>Streptophyta</taxon>
        <taxon>Embryophyta</taxon>
        <taxon>Tracheophyta</taxon>
        <taxon>Spermatophyta</taxon>
        <taxon>Magnoliopsida</taxon>
        <taxon>eudicotyledons</taxon>
        <taxon>Gunneridae</taxon>
        <taxon>Pentapetalae</taxon>
        <taxon>asterids</taxon>
        <taxon>lamiids</taxon>
        <taxon>Solanales</taxon>
        <taxon>Solanaceae</taxon>
        <taxon>Solanoideae</taxon>
        <taxon>Solaneae</taxon>
        <taxon>Solanum</taxon>
    </lineage>
</organism>
<evidence type="ECO:0000259" key="7">
    <source>
        <dbReference type="Pfam" id="PF25826"/>
    </source>
</evidence>
<feature type="region of interest" description="Disordered" evidence="5">
    <location>
        <begin position="1"/>
        <end position="21"/>
    </location>
</feature>
<evidence type="ECO:0000256" key="4">
    <source>
        <dbReference type="ARBA" id="ARBA00023242"/>
    </source>
</evidence>
<dbReference type="InterPro" id="IPR056067">
    <property type="entry name" value="DUF7650"/>
</dbReference>
<protein>
    <recommendedName>
        <fullName evidence="10">SANT domain-containing protein</fullName>
    </recommendedName>
</protein>
<dbReference type="Pfam" id="PF24662">
    <property type="entry name" value="DUF7650"/>
    <property type="match status" value="1"/>
</dbReference>
<feature type="compositionally biased region" description="Basic and acidic residues" evidence="5">
    <location>
        <begin position="738"/>
        <end position="748"/>
    </location>
</feature>
<proteinExistence type="predicted"/>
<dbReference type="Proteomes" id="UP001371456">
    <property type="component" value="Unassembled WGS sequence"/>
</dbReference>
<evidence type="ECO:0000256" key="1">
    <source>
        <dbReference type="ARBA" id="ARBA00004123"/>
    </source>
</evidence>
<feature type="compositionally biased region" description="Acidic residues" evidence="5">
    <location>
        <begin position="514"/>
        <end position="524"/>
    </location>
</feature>
<name>A0AAN8U4Z8_SOLBU</name>
<feature type="compositionally biased region" description="Low complexity" evidence="5">
    <location>
        <begin position="672"/>
        <end position="684"/>
    </location>
</feature>
<dbReference type="Pfam" id="PF25826">
    <property type="entry name" value="DUF7952"/>
    <property type="match status" value="1"/>
</dbReference>
<keyword evidence="2" id="KW-0805">Transcription regulation</keyword>
<sequence>MMDSFEVNGHHTDDVSADQSLSFESADMSGVVGEPEIPPRIGNQYQVEIPLLQGDCTSFTKMLADQETRADISWDFMVGLPIPLVWVNQEVGSMKNEKLEDLVDSINAANDSAPLEPESTRLTNMHSEMDIITVKIEPSEMILQSKVTLGESSNLSSEKKLQEIRGLRYCLVPGSVLDFWTDTEKASLVLGLYIFEKNFVHVKRFVETKRTGDILSFYYGDFYGSPEYRRWSECRKVRSRRSVCGQKMFTGSRQQELMSRLLPRISEENQKALTEVSKAFGEGKILLEEYVFSLKAMIGVNKLIEAVGIGKGKYDLTCMTLEPSRSNHAVRSEVPVGKACSSLTTEEVIKFLTGDYRLSKARSSDLFWEAVWPRLLATGWLSEKPKHLNYAANPKNDLVFLMPGIKKFSRRLVKGNHYFDSFRDVLGKVAADPTLLEFKAEGETDETKLEQDDLPTRQRPCYLQPRTPNRYTDVMKFTVVDTSLSDGKPFKLRELTSLPVDISNKLSSGNKAEESEEECTDESDSVGTSVVNEAEVNHNNSSRIISNGEMHSDGKGYKISVSSQKFQEASNEDIPISDPTSSTVPVNDLKKTKNICEDKQPRKGVKSHSLKRLKENNVDFAAPIAKRRRRLTACCRGSDMVPVTEQGMRHTSSSNDLSPNSIPIALSEDKVSSSNSSKSSPSQSAECGSPDDHVLKLPDAEPKTRTMIDLNEPQVPPDSEYEILVPALTEDQSGTMKSTDDVSDELKTVTDSASMEPQQPSLNSRRHSTRSRPPTTRVIEAVANGFLTVNTRPKSREGGSKRKLTSRSSRQTPGGMRVTDFSNSTAVTQMEEDKGDVSTGGDNMFGKNQHPTGESGVTVAAAEELWILNNSTRERNIVVQIQKKRVFIHLIAVAGRSKDYSQQNRCFRTSDHAVSVVSLVEIL</sequence>
<feature type="domain" description="DUF7650" evidence="6">
    <location>
        <begin position="346"/>
        <end position="433"/>
    </location>
</feature>
<feature type="region of interest" description="Disordered" evidence="5">
    <location>
        <begin position="789"/>
        <end position="820"/>
    </location>
</feature>
<dbReference type="InterPro" id="IPR057712">
    <property type="entry name" value="DUF7952"/>
</dbReference>
<dbReference type="GO" id="GO:0003714">
    <property type="term" value="F:transcription corepressor activity"/>
    <property type="evidence" value="ECO:0007669"/>
    <property type="project" value="TreeGrafter"/>
</dbReference>
<reference evidence="8 9" key="1">
    <citation type="submission" date="2024-02" db="EMBL/GenBank/DDBJ databases">
        <title>de novo genome assembly of Solanum bulbocastanum strain 11H21.</title>
        <authorList>
            <person name="Hosaka A.J."/>
        </authorList>
    </citation>
    <scope>NUCLEOTIDE SEQUENCE [LARGE SCALE GENOMIC DNA]</scope>
    <source>
        <tissue evidence="8">Young leaves</tissue>
    </source>
</reference>
<evidence type="ECO:0000313" key="9">
    <source>
        <dbReference type="Proteomes" id="UP001371456"/>
    </source>
</evidence>
<dbReference type="EMBL" id="JBANQN010000001">
    <property type="protein sequence ID" value="KAK6803604.1"/>
    <property type="molecule type" value="Genomic_DNA"/>
</dbReference>
<evidence type="ECO:0000256" key="3">
    <source>
        <dbReference type="ARBA" id="ARBA00023163"/>
    </source>
</evidence>
<keyword evidence="9" id="KW-1185">Reference proteome</keyword>
<evidence type="ECO:0000313" key="8">
    <source>
        <dbReference type="EMBL" id="KAK6803604.1"/>
    </source>
</evidence>
<dbReference type="AlphaFoldDB" id="A0AAN8U4Z8"/>
<evidence type="ECO:0000259" key="6">
    <source>
        <dbReference type="Pfam" id="PF24662"/>
    </source>
</evidence>
<feature type="compositionally biased region" description="Polar residues" evidence="5">
    <location>
        <begin position="649"/>
        <end position="661"/>
    </location>
</feature>